<feature type="domain" description="Glucose-methanol-choline oxidoreductase N-terminal" evidence="7">
    <location>
        <begin position="87"/>
        <end position="110"/>
    </location>
</feature>
<evidence type="ECO:0000313" key="10">
    <source>
        <dbReference type="Proteomes" id="UP000629619"/>
    </source>
</evidence>
<dbReference type="InterPro" id="IPR007867">
    <property type="entry name" value="GMC_OxRtase_C"/>
</dbReference>
<dbReference type="PROSITE" id="PS00623">
    <property type="entry name" value="GMC_OXRED_1"/>
    <property type="match status" value="1"/>
</dbReference>
<keyword evidence="10" id="KW-1185">Reference proteome</keyword>
<feature type="binding site" evidence="5">
    <location>
        <begin position="97"/>
        <end position="100"/>
    </location>
    <ligand>
        <name>FAD</name>
        <dbReference type="ChEBI" id="CHEBI:57692"/>
    </ligand>
</feature>
<comment type="similarity">
    <text evidence="2 6">Belongs to the GMC oxidoreductase family.</text>
</comment>
<feature type="binding site" evidence="5">
    <location>
        <position position="93"/>
    </location>
    <ligand>
        <name>FAD</name>
        <dbReference type="ChEBI" id="CHEBI:57692"/>
    </ligand>
</feature>
<evidence type="ECO:0000313" key="9">
    <source>
        <dbReference type="EMBL" id="GIF07031.1"/>
    </source>
</evidence>
<dbReference type="SUPFAM" id="SSF51905">
    <property type="entry name" value="FAD/NAD(P)-binding domain"/>
    <property type="match status" value="1"/>
</dbReference>
<dbReference type="EMBL" id="BOMW01000044">
    <property type="protein sequence ID" value="GIF07031.1"/>
    <property type="molecule type" value="Genomic_DNA"/>
</dbReference>
<gene>
    <name evidence="9" type="primary">betA</name>
    <name evidence="9" type="ORF">Asi03nite_45690</name>
</gene>
<dbReference type="InterPro" id="IPR036188">
    <property type="entry name" value="FAD/NAD-bd_sf"/>
</dbReference>
<comment type="caution">
    <text evidence="9">The sequence shown here is derived from an EMBL/GenBank/DDBJ whole genome shotgun (WGS) entry which is preliminary data.</text>
</comment>
<dbReference type="InterPro" id="IPR000172">
    <property type="entry name" value="GMC_OxRdtase_N"/>
</dbReference>
<evidence type="ECO:0000256" key="3">
    <source>
        <dbReference type="ARBA" id="ARBA00022630"/>
    </source>
</evidence>
<dbReference type="RefSeq" id="WP_203682450.1">
    <property type="nucleotide sequence ID" value="NZ_BOMW01000044.1"/>
</dbReference>
<reference evidence="9" key="1">
    <citation type="submission" date="2021-01" db="EMBL/GenBank/DDBJ databases">
        <title>Whole genome shotgun sequence of Actinoplanes siamensis NBRC 109076.</title>
        <authorList>
            <person name="Komaki H."/>
            <person name="Tamura T."/>
        </authorList>
    </citation>
    <scope>NUCLEOTIDE SEQUENCE</scope>
    <source>
        <strain evidence="9">NBRC 109076</strain>
    </source>
</reference>
<evidence type="ECO:0000256" key="4">
    <source>
        <dbReference type="ARBA" id="ARBA00022827"/>
    </source>
</evidence>
<dbReference type="Proteomes" id="UP000629619">
    <property type="component" value="Unassembled WGS sequence"/>
</dbReference>
<accession>A0A919N9P0</accession>
<evidence type="ECO:0000259" key="8">
    <source>
        <dbReference type="PROSITE" id="PS00624"/>
    </source>
</evidence>
<keyword evidence="3 6" id="KW-0285">Flavoprotein</keyword>
<comment type="cofactor">
    <cofactor evidence="1 5">
        <name>FAD</name>
        <dbReference type="ChEBI" id="CHEBI:57692"/>
    </cofactor>
</comment>
<evidence type="ECO:0000256" key="2">
    <source>
        <dbReference type="ARBA" id="ARBA00010790"/>
    </source>
</evidence>
<dbReference type="PANTHER" id="PTHR11552">
    <property type="entry name" value="GLUCOSE-METHANOL-CHOLINE GMC OXIDOREDUCTASE"/>
    <property type="match status" value="1"/>
</dbReference>
<keyword evidence="4 5" id="KW-0274">FAD</keyword>
<dbReference type="PROSITE" id="PS00624">
    <property type="entry name" value="GMC_OXRED_2"/>
    <property type="match status" value="1"/>
</dbReference>
<dbReference type="Gene3D" id="3.30.560.10">
    <property type="entry name" value="Glucose Oxidase, domain 3"/>
    <property type="match status" value="1"/>
</dbReference>
<proteinExistence type="inferred from homology"/>
<dbReference type="AlphaFoldDB" id="A0A919N9P0"/>
<dbReference type="Pfam" id="PF05199">
    <property type="entry name" value="GMC_oxred_C"/>
    <property type="match status" value="1"/>
</dbReference>
<dbReference type="GO" id="GO:0016614">
    <property type="term" value="F:oxidoreductase activity, acting on CH-OH group of donors"/>
    <property type="evidence" value="ECO:0007669"/>
    <property type="project" value="InterPro"/>
</dbReference>
<dbReference type="PANTHER" id="PTHR11552:SF147">
    <property type="entry name" value="CHOLINE DEHYDROGENASE, MITOCHONDRIAL"/>
    <property type="match status" value="1"/>
</dbReference>
<evidence type="ECO:0000256" key="1">
    <source>
        <dbReference type="ARBA" id="ARBA00001974"/>
    </source>
</evidence>
<dbReference type="Pfam" id="PF00732">
    <property type="entry name" value="GMC_oxred_N"/>
    <property type="match status" value="1"/>
</dbReference>
<feature type="domain" description="Glucose-methanol-choline oxidoreductase N-terminal" evidence="8">
    <location>
        <begin position="256"/>
        <end position="270"/>
    </location>
</feature>
<evidence type="ECO:0000259" key="7">
    <source>
        <dbReference type="PROSITE" id="PS00623"/>
    </source>
</evidence>
<name>A0A919N9P0_9ACTN</name>
<protein>
    <submittedName>
        <fullName evidence="9">Choline dehydrogenase</fullName>
    </submittedName>
</protein>
<evidence type="ECO:0000256" key="6">
    <source>
        <dbReference type="RuleBase" id="RU003968"/>
    </source>
</evidence>
<sequence>MSAGGANERAYDYVIVGAGSAGCVLAARLSEDPDVRVCLIEAGPPDSDPDIHLPLGAGRMFRTRLDWDYDTHDEPHLGGRRLYLPRGRVLGGTSAMNGMVYMRGNPLDYDGWRQPGWTFADLLPYFLRSEKNERGPSAHHGAGGPLSVADSRSNNPIATAFVDAAVEAGFDANDDFNAGRQDGFGRYQLTQRDGQRCSSASAYLRPAMARPNLTVETHLQVHRIRFDGGRAAGVLGERLDEIIELEAAREVIVCAGAYNSPQLLLLSGIGDPEALTALGIPVLVEQPEVGRNLQDHPAVNLVFTHSQPISLLTAFEERHQRQYAAHRRGPLTSNVPETGGFVRTRAGLPAPDVQFHASPLMLLDAGLAAPTDHALSFGPCLLTPRSRGTVTLASAVPTAKPRIRHNYYAVPEDLDVMVAGLRTALDISRQKALTAYTERMHSGPVAESAAELRAFVRQSTQTLFHPAGTCAMGTVLDADLRVRGVEGLRVVDASAMPTLIRGNTNAPVIAMAERAADLIRGVSPARAPHLLGASGDGAR</sequence>
<evidence type="ECO:0000256" key="5">
    <source>
        <dbReference type="PIRSR" id="PIRSR000137-2"/>
    </source>
</evidence>
<feature type="binding site" evidence="5">
    <location>
        <position position="89"/>
    </location>
    <ligand>
        <name>FAD</name>
        <dbReference type="ChEBI" id="CHEBI:57692"/>
    </ligand>
</feature>
<dbReference type="Gene3D" id="3.50.50.60">
    <property type="entry name" value="FAD/NAD(P)-binding domain"/>
    <property type="match status" value="1"/>
</dbReference>
<dbReference type="GO" id="GO:0050660">
    <property type="term" value="F:flavin adenine dinucleotide binding"/>
    <property type="evidence" value="ECO:0007669"/>
    <property type="project" value="InterPro"/>
</dbReference>
<feature type="binding site" evidence="5">
    <location>
        <position position="221"/>
    </location>
    <ligand>
        <name>FAD</name>
        <dbReference type="ChEBI" id="CHEBI:57692"/>
    </ligand>
</feature>
<dbReference type="PIRSF" id="PIRSF000137">
    <property type="entry name" value="Alcohol_oxidase"/>
    <property type="match status" value="1"/>
</dbReference>
<dbReference type="SUPFAM" id="SSF54373">
    <property type="entry name" value="FAD-linked reductases, C-terminal domain"/>
    <property type="match status" value="1"/>
</dbReference>
<organism evidence="9 10">
    <name type="scientific">Actinoplanes siamensis</name>
    <dbReference type="NCBI Taxonomy" id="1223317"/>
    <lineage>
        <taxon>Bacteria</taxon>
        <taxon>Bacillati</taxon>
        <taxon>Actinomycetota</taxon>
        <taxon>Actinomycetes</taxon>
        <taxon>Micromonosporales</taxon>
        <taxon>Micromonosporaceae</taxon>
        <taxon>Actinoplanes</taxon>
    </lineage>
</organism>
<dbReference type="InterPro" id="IPR012132">
    <property type="entry name" value="GMC_OxRdtase"/>
</dbReference>